<dbReference type="AlphaFoldDB" id="A0A2T4H5U4"/>
<dbReference type="SUPFAM" id="SSF48452">
    <property type="entry name" value="TPR-like"/>
    <property type="match status" value="2"/>
</dbReference>
<dbReference type="PANTHER" id="PTHR46082">
    <property type="entry name" value="ATP/GTP-BINDING PROTEIN-RELATED"/>
    <property type="match status" value="1"/>
</dbReference>
<proteinExistence type="predicted"/>
<reference evidence="1 2" key="1">
    <citation type="submission" date="2018-02" db="EMBL/GenBank/DDBJ databases">
        <title>Fusarium culmorum secondary metabolites in fungal-bacterial-plant interactions.</title>
        <authorList>
            <person name="Schmidt R."/>
        </authorList>
    </citation>
    <scope>NUCLEOTIDE SEQUENCE [LARGE SCALE GENOMIC DNA]</scope>
    <source>
        <strain evidence="1 2">PV</strain>
    </source>
</reference>
<evidence type="ECO:0000313" key="2">
    <source>
        <dbReference type="Proteomes" id="UP000241587"/>
    </source>
</evidence>
<keyword evidence="2" id="KW-1185">Reference proteome</keyword>
<dbReference type="Pfam" id="PF13374">
    <property type="entry name" value="TPR_10"/>
    <property type="match status" value="1"/>
</dbReference>
<comment type="caution">
    <text evidence="1">The sequence shown here is derived from an EMBL/GenBank/DDBJ whole genome shotgun (WGS) entry which is preliminary data.</text>
</comment>
<protein>
    <submittedName>
        <fullName evidence="1">Kinesin light chain</fullName>
    </submittedName>
</protein>
<name>A0A2T4H5U4_FUSCU</name>
<dbReference type="EMBL" id="PVEM01000002">
    <property type="protein sequence ID" value="PTD11174.1"/>
    <property type="molecule type" value="Genomic_DNA"/>
</dbReference>
<dbReference type="InterPro" id="IPR019734">
    <property type="entry name" value="TPR_rpt"/>
</dbReference>
<dbReference type="GO" id="GO:0043531">
    <property type="term" value="F:ADP binding"/>
    <property type="evidence" value="ECO:0007669"/>
    <property type="project" value="InterPro"/>
</dbReference>
<dbReference type="InterPro" id="IPR053137">
    <property type="entry name" value="NLR-like"/>
</dbReference>
<sequence>MSGHPGSTRRDISHNAFNDHTRINQGDIHNHVHYSSPRPTPHAGVIRVIPYPRNEDLVHRRDLIDKLDELLPSTPESCSAALWGLGGSGKTQIALNYAYRRCDTDPEFCVFWVHAESEATFLADYKTIGTKLGFDEQLDGTRLLDAVRTAIETMPKWLMIIDNADNLSLFGVVRQALTEEETEQQGQNLYGYIPCAPQGTVLWTSRDGHIAGTLVGARRGIKVQSMAMDEARHLLENILDDTSTTPETLRGAGTDALLEELQYLPLAISQAGAYMKRLSMTAEEYLNNLNQGKTRWEMLKVSDTDRYRRPEVSNSVLETWKISTEQIRTESKISYHILHVIAYVDNQDIPEELLVAAAYSFAIDKDQDEDEDEQGSTIQILELEALQSVARLKEFSFLNLRRTDDGERRYEMHKLVQEATRYDLRIRSLSENTTCNGTEQLEAFYSAKSLHVVCGLFPKERERASWVQCEKYVTHAIRVGEWAELSNTEVRTAYLLDAVAFFLHERGRWREIKSLFERVLGLRREALGEKHVSTIHAMSNCASAYNIAGQFAEAQGIWQEVLELRRQVLGEEGPSTLHSMVSLGVTCRNLGQYNEAEILYGKALKLQRGVFGEKHIATIETLKELGNTYLKQGRLNEAQEITKIYIEQGKYKEGEVILVEALSVGKHTFGEKHPLIIDLMRGLAWIYNFQGRYNVAESLYETVLNLRQQVLGDNHSTTIATMKDLAIIQEKSQRHCRRTESVEVLAVAEAEAPQRSQLCLTPRVSSPENTIAVASMHISTSTVDLSVYNQPMVIKNSSMTGSWSFDTHMGKFKWKVNQYTGTGFELYDRQGNKIAKYGNAGLMNFGEKQLSVYVPGDEFFTAMVLLSAVASKELAKIIEEVVGEVAGAVVGA</sequence>
<dbReference type="OrthoDB" id="5986190at2759"/>
<dbReference type="OMA" id="KKHPYTL"/>
<dbReference type="Proteomes" id="UP000241587">
    <property type="component" value="Unassembled WGS sequence"/>
</dbReference>
<dbReference type="InterPro" id="IPR011990">
    <property type="entry name" value="TPR-like_helical_dom_sf"/>
</dbReference>
<dbReference type="Gene3D" id="3.40.50.300">
    <property type="entry name" value="P-loop containing nucleotide triphosphate hydrolases"/>
    <property type="match status" value="1"/>
</dbReference>
<gene>
    <name evidence="1" type="ORF">FCULG_00011271</name>
</gene>
<dbReference type="SMART" id="SM00028">
    <property type="entry name" value="TPR"/>
    <property type="match status" value="4"/>
</dbReference>
<dbReference type="InterPro" id="IPR027417">
    <property type="entry name" value="P-loop_NTPase"/>
</dbReference>
<accession>A0A2T4H5U4</accession>
<dbReference type="Pfam" id="PF13424">
    <property type="entry name" value="TPR_12"/>
    <property type="match status" value="2"/>
</dbReference>
<dbReference type="Gene3D" id="1.25.40.10">
    <property type="entry name" value="Tetratricopeptide repeat domain"/>
    <property type="match status" value="2"/>
</dbReference>
<organism evidence="1 2">
    <name type="scientific">Fusarium culmorum</name>
    <dbReference type="NCBI Taxonomy" id="5516"/>
    <lineage>
        <taxon>Eukaryota</taxon>
        <taxon>Fungi</taxon>
        <taxon>Dikarya</taxon>
        <taxon>Ascomycota</taxon>
        <taxon>Pezizomycotina</taxon>
        <taxon>Sordariomycetes</taxon>
        <taxon>Hypocreomycetidae</taxon>
        <taxon>Hypocreales</taxon>
        <taxon>Nectriaceae</taxon>
        <taxon>Fusarium</taxon>
    </lineage>
</organism>
<dbReference type="SUPFAM" id="SSF52540">
    <property type="entry name" value="P-loop containing nucleoside triphosphate hydrolases"/>
    <property type="match status" value="1"/>
</dbReference>
<dbReference type="PANTHER" id="PTHR46082:SF6">
    <property type="entry name" value="AAA+ ATPASE DOMAIN-CONTAINING PROTEIN-RELATED"/>
    <property type="match status" value="1"/>
</dbReference>
<evidence type="ECO:0000313" key="1">
    <source>
        <dbReference type="EMBL" id="PTD11174.1"/>
    </source>
</evidence>